<evidence type="ECO:0000313" key="3">
    <source>
        <dbReference type="Proteomes" id="UP000824159"/>
    </source>
</evidence>
<dbReference type="Proteomes" id="UP000824159">
    <property type="component" value="Unassembled WGS sequence"/>
</dbReference>
<reference evidence="2" key="1">
    <citation type="submission" date="2020-10" db="EMBL/GenBank/DDBJ databases">
        <authorList>
            <person name="Gilroy R."/>
        </authorList>
    </citation>
    <scope>NUCLEOTIDE SEQUENCE</scope>
    <source>
        <strain evidence="2">CHK176-22527</strain>
    </source>
</reference>
<accession>A0A9D1HB80</accession>
<dbReference type="AlphaFoldDB" id="A0A9D1HB80"/>
<dbReference type="EMBL" id="DVLX01000012">
    <property type="protein sequence ID" value="HIT98806.1"/>
    <property type="molecule type" value="Genomic_DNA"/>
</dbReference>
<dbReference type="Pfam" id="PF00550">
    <property type="entry name" value="PP-binding"/>
    <property type="match status" value="1"/>
</dbReference>
<name>A0A9D1HB80_9FIRM</name>
<sequence>MKELMDILNKIKPGAVFEGRDDIFDSGLLSSMDIVMLASEISDEFDVDIKVTDIIPENFNSLNGMMKMIERLQDEDI</sequence>
<dbReference type="Gene3D" id="1.10.1200.10">
    <property type="entry name" value="ACP-like"/>
    <property type="match status" value="1"/>
</dbReference>
<protein>
    <submittedName>
        <fullName evidence="2">Acyl carrier protein</fullName>
    </submittedName>
</protein>
<organism evidence="2 3">
    <name type="scientific">Candidatus Allocopromorpha excrementavium</name>
    <dbReference type="NCBI Taxonomy" id="2840741"/>
    <lineage>
        <taxon>Bacteria</taxon>
        <taxon>Bacillati</taxon>
        <taxon>Bacillota</taxon>
        <taxon>Clostridia</taxon>
        <taxon>Eubacteriales</taxon>
        <taxon>Eubacteriaceae</taxon>
        <taxon>Eubacteriaceae incertae sedis</taxon>
        <taxon>Candidatus Allocopromorpha</taxon>
    </lineage>
</organism>
<dbReference type="InterPro" id="IPR036736">
    <property type="entry name" value="ACP-like_sf"/>
</dbReference>
<evidence type="ECO:0000259" key="1">
    <source>
        <dbReference type="PROSITE" id="PS50075"/>
    </source>
</evidence>
<gene>
    <name evidence="2" type="ORF">IAD12_00940</name>
</gene>
<evidence type="ECO:0000313" key="2">
    <source>
        <dbReference type="EMBL" id="HIT98806.1"/>
    </source>
</evidence>
<dbReference type="PROSITE" id="PS50075">
    <property type="entry name" value="CARRIER"/>
    <property type="match status" value="1"/>
</dbReference>
<dbReference type="InterPro" id="IPR009081">
    <property type="entry name" value="PP-bd_ACP"/>
</dbReference>
<reference evidence="2" key="2">
    <citation type="journal article" date="2021" name="PeerJ">
        <title>Extensive microbial diversity within the chicken gut microbiome revealed by metagenomics and culture.</title>
        <authorList>
            <person name="Gilroy R."/>
            <person name="Ravi A."/>
            <person name="Getino M."/>
            <person name="Pursley I."/>
            <person name="Horton D.L."/>
            <person name="Alikhan N.F."/>
            <person name="Baker D."/>
            <person name="Gharbi K."/>
            <person name="Hall N."/>
            <person name="Watson M."/>
            <person name="Adriaenssens E.M."/>
            <person name="Foster-Nyarko E."/>
            <person name="Jarju S."/>
            <person name="Secka A."/>
            <person name="Antonio M."/>
            <person name="Oren A."/>
            <person name="Chaudhuri R.R."/>
            <person name="La Ragione R."/>
            <person name="Hildebrand F."/>
            <person name="Pallen M.J."/>
        </authorList>
    </citation>
    <scope>NUCLEOTIDE SEQUENCE</scope>
    <source>
        <strain evidence="2">CHK176-22527</strain>
    </source>
</reference>
<feature type="domain" description="Carrier" evidence="1">
    <location>
        <begin position="1"/>
        <end position="73"/>
    </location>
</feature>
<dbReference type="SUPFAM" id="SSF47336">
    <property type="entry name" value="ACP-like"/>
    <property type="match status" value="1"/>
</dbReference>
<comment type="caution">
    <text evidence="2">The sequence shown here is derived from an EMBL/GenBank/DDBJ whole genome shotgun (WGS) entry which is preliminary data.</text>
</comment>
<proteinExistence type="predicted"/>